<dbReference type="AlphaFoldDB" id="A0A834WXJ7"/>
<evidence type="ECO:0000313" key="2">
    <source>
        <dbReference type="Proteomes" id="UP000634136"/>
    </source>
</evidence>
<gene>
    <name evidence="1" type="ORF">G2W53_008901</name>
</gene>
<keyword evidence="2" id="KW-1185">Reference proteome</keyword>
<dbReference type="EMBL" id="JAAIUW010000004">
    <property type="protein sequence ID" value="KAF7834042.1"/>
    <property type="molecule type" value="Genomic_DNA"/>
</dbReference>
<dbReference type="Proteomes" id="UP000634136">
    <property type="component" value="Unassembled WGS sequence"/>
</dbReference>
<reference evidence="1" key="1">
    <citation type="submission" date="2020-09" db="EMBL/GenBank/DDBJ databases">
        <title>Genome-Enabled Discovery of Anthraquinone Biosynthesis in Senna tora.</title>
        <authorList>
            <person name="Kang S.-H."/>
            <person name="Pandey R.P."/>
            <person name="Lee C.-M."/>
            <person name="Sim J.-S."/>
            <person name="Jeong J.-T."/>
            <person name="Choi B.-S."/>
            <person name="Jung M."/>
            <person name="Ginzburg D."/>
            <person name="Zhao K."/>
            <person name="Won S.Y."/>
            <person name="Oh T.-J."/>
            <person name="Yu Y."/>
            <person name="Kim N.-H."/>
            <person name="Lee O.R."/>
            <person name="Lee T.-H."/>
            <person name="Bashyal P."/>
            <person name="Kim T.-S."/>
            <person name="Lee W.-H."/>
            <person name="Kawkins C."/>
            <person name="Kim C.-K."/>
            <person name="Kim J.S."/>
            <person name="Ahn B.O."/>
            <person name="Rhee S.Y."/>
            <person name="Sohng J.K."/>
        </authorList>
    </citation>
    <scope>NUCLEOTIDE SEQUENCE</scope>
    <source>
        <tissue evidence="1">Leaf</tissue>
    </source>
</reference>
<organism evidence="1 2">
    <name type="scientific">Senna tora</name>
    <dbReference type="NCBI Taxonomy" id="362788"/>
    <lineage>
        <taxon>Eukaryota</taxon>
        <taxon>Viridiplantae</taxon>
        <taxon>Streptophyta</taxon>
        <taxon>Embryophyta</taxon>
        <taxon>Tracheophyta</taxon>
        <taxon>Spermatophyta</taxon>
        <taxon>Magnoliopsida</taxon>
        <taxon>eudicotyledons</taxon>
        <taxon>Gunneridae</taxon>
        <taxon>Pentapetalae</taxon>
        <taxon>rosids</taxon>
        <taxon>fabids</taxon>
        <taxon>Fabales</taxon>
        <taxon>Fabaceae</taxon>
        <taxon>Caesalpinioideae</taxon>
        <taxon>Cassia clade</taxon>
        <taxon>Senna</taxon>
    </lineage>
</organism>
<accession>A0A834WXJ7</accession>
<evidence type="ECO:0000313" key="1">
    <source>
        <dbReference type="EMBL" id="KAF7834042.1"/>
    </source>
</evidence>
<proteinExistence type="predicted"/>
<comment type="caution">
    <text evidence="1">The sequence shown here is derived from an EMBL/GenBank/DDBJ whole genome shotgun (WGS) entry which is preliminary data.</text>
</comment>
<sequence length="114" mass="13545">MHLASCDHEPYLTQWFSRSYREGKDKVGFKRRMIEASRVRILNVQEEHAHKEHLHIEVARIWIQNPQGSSNCTFGLIEVPFFLVFCHRVSFLFRVSAPEGFKRKKAHMQLARKH</sequence>
<name>A0A834WXJ7_9FABA</name>
<protein>
    <submittedName>
        <fullName evidence="1">Uncharacterized protein</fullName>
    </submittedName>
</protein>